<comment type="caution">
    <text evidence="1">The sequence shown here is derived from an EMBL/GenBank/DDBJ whole genome shotgun (WGS) entry which is preliminary data.</text>
</comment>
<keyword evidence="4" id="KW-1185">Reference proteome</keyword>
<reference evidence="1" key="1">
    <citation type="submission" date="2022-10" db="EMBL/GenBank/DDBJ databases">
        <authorList>
            <person name="Botero Cardona J."/>
        </authorList>
    </citation>
    <scope>NUCLEOTIDE SEQUENCE</scope>
    <source>
        <strain evidence="1">LMG 31819</strain>
        <strain evidence="2">R-53529</strain>
    </source>
</reference>
<protein>
    <submittedName>
        <fullName evidence="1">Uncharacterized protein</fullName>
    </submittedName>
</protein>
<proteinExistence type="predicted"/>
<sequence length="103" mass="12059">MVGIQYILVAGKQPKKFKCTRCHSPNIDCISYKEEDRFLERRMTGPAANVTMVKVKKKYIYSKCKCEFEVIEYYQLTTGTSAQFDLEDQQIKINRQKYGLDSE</sequence>
<dbReference type="Proteomes" id="UP001154255">
    <property type="component" value="Unassembled WGS sequence"/>
</dbReference>
<name>A0A9W4TNT4_9PROT</name>
<evidence type="ECO:0000313" key="1">
    <source>
        <dbReference type="EMBL" id="CAI3936054.1"/>
    </source>
</evidence>
<dbReference type="EMBL" id="CAMXCM010000002">
    <property type="protein sequence ID" value="CAI3936054.1"/>
    <property type="molecule type" value="Genomic_DNA"/>
</dbReference>
<evidence type="ECO:0000313" key="4">
    <source>
        <dbReference type="Proteomes" id="UP001154259"/>
    </source>
</evidence>
<dbReference type="Proteomes" id="UP001154259">
    <property type="component" value="Unassembled WGS sequence"/>
</dbReference>
<gene>
    <name evidence="2" type="ORF">R53529_LOCUS1490</name>
    <name evidence="1" type="ORF">R53530_LOCUS943</name>
</gene>
<organism evidence="1 3">
    <name type="scientific">Commensalibacter communis</name>
    <dbReference type="NCBI Taxonomy" id="2972786"/>
    <lineage>
        <taxon>Bacteria</taxon>
        <taxon>Pseudomonadati</taxon>
        <taxon>Pseudomonadota</taxon>
        <taxon>Alphaproteobacteria</taxon>
        <taxon>Acetobacterales</taxon>
        <taxon>Acetobacteraceae</taxon>
    </lineage>
</organism>
<evidence type="ECO:0000313" key="3">
    <source>
        <dbReference type="Proteomes" id="UP001154255"/>
    </source>
</evidence>
<evidence type="ECO:0000313" key="2">
    <source>
        <dbReference type="EMBL" id="CAI3947423.1"/>
    </source>
</evidence>
<dbReference type="AlphaFoldDB" id="A0A9W4TNT4"/>
<accession>A0A9W4TNT4</accession>
<dbReference type="RefSeq" id="WP_271789913.1">
    <property type="nucleotide sequence ID" value="NZ_CAMXCJ010000003.1"/>
</dbReference>
<dbReference type="EMBL" id="CAMXCS010000002">
    <property type="protein sequence ID" value="CAI3947423.1"/>
    <property type="molecule type" value="Genomic_DNA"/>
</dbReference>